<comment type="caution">
    <text evidence="1">The sequence shown here is derived from an EMBL/GenBank/DDBJ whole genome shotgun (WGS) entry which is preliminary data.</text>
</comment>
<reference evidence="1 2" key="1">
    <citation type="submission" date="2016-02" db="EMBL/GenBank/DDBJ databases">
        <title>Genome analysis of coral dinoflagellate symbionts highlights evolutionary adaptations to a symbiotic lifestyle.</title>
        <authorList>
            <person name="Aranda M."/>
            <person name="Li Y."/>
            <person name="Liew Y.J."/>
            <person name="Baumgarten S."/>
            <person name="Simakov O."/>
            <person name="Wilson M."/>
            <person name="Piel J."/>
            <person name="Ashoor H."/>
            <person name="Bougouffa S."/>
            <person name="Bajic V.B."/>
            <person name="Ryu T."/>
            <person name="Ravasi T."/>
            <person name="Bayer T."/>
            <person name="Micklem G."/>
            <person name="Kim H."/>
            <person name="Bhak J."/>
            <person name="Lajeunesse T.C."/>
            <person name="Voolstra C.R."/>
        </authorList>
    </citation>
    <scope>NUCLEOTIDE SEQUENCE [LARGE SCALE GENOMIC DNA]</scope>
    <source>
        <strain evidence="1 2">CCMP2467</strain>
    </source>
</reference>
<evidence type="ECO:0000313" key="1">
    <source>
        <dbReference type="EMBL" id="OLP74561.1"/>
    </source>
</evidence>
<accession>A0A1Q9BV53</accession>
<sequence length="250" mass="28384">MQPEAVLVTIHLKGRHQCLKIANLQRQLIDLTLQARLNGSSRLYGHMPQLRFFMHMQEGSDTQNSWFLNGSFATNEFKTSPQRVPVLRPAMLAEKGKGVGELSDITDSTNRAMEVDEGGRRSEIEGWADFLEQFLPWIALFDDRIPEELHRAMVAEAVIKQSVLDKGQSVRSTRTFLYLKALQNFPRGTDIVKQVEKEQLGSPAGYECVSCTRLPCAFTSALVPEWIPYQAVSPIPAVMWHAGKKEERWR</sequence>
<gene>
    <name evidence="1" type="ORF">AK812_SmicGene45860</name>
</gene>
<evidence type="ECO:0000313" key="2">
    <source>
        <dbReference type="Proteomes" id="UP000186817"/>
    </source>
</evidence>
<dbReference type="EMBL" id="LSRX01003536">
    <property type="protein sequence ID" value="OLP74561.1"/>
    <property type="molecule type" value="Genomic_DNA"/>
</dbReference>
<proteinExistence type="predicted"/>
<dbReference type="Proteomes" id="UP000186817">
    <property type="component" value="Unassembled WGS sequence"/>
</dbReference>
<name>A0A1Q9BV53_SYMMI</name>
<keyword evidence="2" id="KW-1185">Reference proteome</keyword>
<protein>
    <submittedName>
        <fullName evidence="1">Uncharacterized protein</fullName>
    </submittedName>
</protein>
<organism evidence="1 2">
    <name type="scientific">Symbiodinium microadriaticum</name>
    <name type="common">Dinoflagellate</name>
    <name type="synonym">Zooxanthella microadriatica</name>
    <dbReference type="NCBI Taxonomy" id="2951"/>
    <lineage>
        <taxon>Eukaryota</taxon>
        <taxon>Sar</taxon>
        <taxon>Alveolata</taxon>
        <taxon>Dinophyceae</taxon>
        <taxon>Suessiales</taxon>
        <taxon>Symbiodiniaceae</taxon>
        <taxon>Symbiodinium</taxon>
    </lineage>
</organism>
<dbReference type="AlphaFoldDB" id="A0A1Q9BV53"/>